<dbReference type="PROSITE" id="PS51257">
    <property type="entry name" value="PROKAR_LIPOPROTEIN"/>
    <property type="match status" value="1"/>
</dbReference>
<evidence type="ECO:0000313" key="3">
    <source>
        <dbReference type="EMBL" id="MFD2564058.1"/>
    </source>
</evidence>
<protein>
    <submittedName>
        <fullName evidence="3">Lipocalin family protein</fullName>
    </submittedName>
</protein>
<feature type="signal peptide" evidence="1">
    <location>
        <begin position="1"/>
        <end position="22"/>
    </location>
</feature>
<keyword evidence="1" id="KW-0732">Signal</keyword>
<dbReference type="Pfam" id="PF13648">
    <property type="entry name" value="Lipocalin_4"/>
    <property type="match status" value="1"/>
</dbReference>
<keyword evidence="4" id="KW-1185">Reference proteome</keyword>
<evidence type="ECO:0000313" key="4">
    <source>
        <dbReference type="Proteomes" id="UP001597319"/>
    </source>
</evidence>
<accession>A0ABW5LJM1</accession>
<evidence type="ECO:0000256" key="1">
    <source>
        <dbReference type="SAM" id="SignalP"/>
    </source>
</evidence>
<comment type="caution">
    <text evidence="3">The sequence shown here is derived from an EMBL/GenBank/DDBJ whole genome shotgun (WGS) entry which is preliminary data.</text>
</comment>
<feature type="chain" id="PRO_5047463106" evidence="1">
    <location>
        <begin position="23"/>
        <end position="162"/>
    </location>
</feature>
<dbReference type="RefSeq" id="WP_378293906.1">
    <property type="nucleotide sequence ID" value="NZ_JBHULE010000019.1"/>
</dbReference>
<sequence>MKNIFFLFLISFALVFTSCSNDDDGGDVNPDTVSLVGTWELTSASGALPLDLDMNGTASSNLLDELPCFEDTIIVNDDNTYDQTASELDVNVEIGVPPVVTASCTGVTLTETGTWNLDQDQLTFAPSGMDAKTVTITLTETTLSFTDVVEDLGEVALIFTRQ</sequence>
<evidence type="ECO:0000259" key="2">
    <source>
        <dbReference type="Pfam" id="PF13648"/>
    </source>
</evidence>
<gene>
    <name evidence="3" type="ORF">ACFSR1_15360</name>
</gene>
<proteinExistence type="predicted"/>
<reference evidence="4" key="1">
    <citation type="journal article" date="2019" name="Int. J. Syst. Evol. Microbiol.">
        <title>The Global Catalogue of Microorganisms (GCM) 10K type strain sequencing project: providing services to taxonomists for standard genome sequencing and annotation.</title>
        <authorList>
            <consortium name="The Broad Institute Genomics Platform"/>
            <consortium name="The Broad Institute Genome Sequencing Center for Infectious Disease"/>
            <person name="Wu L."/>
            <person name="Ma J."/>
        </authorList>
    </citation>
    <scope>NUCLEOTIDE SEQUENCE [LARGE SCALE GENOMIC DNA]</scope>
    <source>
        <strain evidence="4">KCTC 52274</strain>
    </source>
</reference>
<feature type="domain" description="Lipocalin-like" evidence="2">
    <location>
        <begin position="35"/>
        <end position="145"/>
    </location>
</feature>
<name>A0ABW5LJM1_9FLAO</name>
<dbReference type="InterPro" id="IPR024311">
    <property type="entry name" value="Lipocalin-like"/>
</dbReference>
<dbReference type="Proteomes" id="UP001597319">
    <property type="component" value="Unassembled WGS sequence"/>
</dbReference>
<organism evidence="3 4">
    <name type="scientific">Aquimarina rubra</name>
    <dbReference type="NCBI Taxonomy" id="1920033"/>
    <lineage>
        <taxon>Bacteria</taxon>
        <taxon>Pseudomonadati</taxon>
        <taxon>Bacteroidota</taxon>
        <taxon>Flavobacteriia</taxon>
        <taxon>Flavobacteriales</taxon>
        <taxon>Flavobacteriaceae</taxon>
        <taxon>Aquimarina</taxon>
    </lineage>
</organism>
<dbReference type="EMBL" id="JBHULE010000019">
    <property type="protein sequence ID" value="MFD2564058.1"/>
    <property type="molecule type" value="Genomic_DNA"/>
</dbReference>